<evidence type="ECO:0000256" key="7">
    <source>
        <dbReference type="ARBA" id="ARBA00023004"/>
    </source>
</evidence>
<dbReference type="Pfam" id="PF00067">
    <property type="entry name" value="p450"/>
    <property type="match status" value="1"/>
</dbReference>
<dbReference type="PROSITE" id="PS00086">
    <property type="entry name" value="CYTOCHROME_P450"/>
    <property type="match status" value="1"/>
</dbReference>
<evidence type="ECO:0000313" key="12">
    <source>
        <dbReference type="Proteomes" id="UP001383192"/>
    </source>
</evidence>
<protein>
    <recommendedName>
        <fullName evidence="13">Cytochrome P450</fullName>
    </recommendedName>
</protein>
<comment type="similarity">
    <text evidence="3 10">Belongs to the cytochrome P450 family.</text>
</comment>
<evidence type="ECO:0000256" key="2">
    <source>
        <dbReference type="ARBA" id="ARBA00005179"/>
    </source>
</evidence>
<dbReference type="Gene3D" id="1.10.630.10">
    <property type="entry name" value="Cytochrome P450"/>
    <property type="match status" value="1"/>
</dbReference>
<dbReference type="PANTHER" id="PTHR46300">
    <property type="entry name" value="P450, PUTATIVE (EUROFUNG)-RELATED-RELATED"/>
    <property type="match status" value="1"/>
</dbReference>
<gene>
    <name evidence="11" type="ORF">VNI00_007812</name>
</gene>
<evidence type="ECO:0000256" key="4">
    <source>
        <dbReference type="ARBA" id="ARBA00022617"/>
    </source>
</evidence>
<comment type="caution">
    <text evidence="11">The sequence shown here is derived from an EMBL/GenBank/DDBJ whole genome shotgun (WGS) entry which is preliminary data.</text>
</comment>
<accession>A0AAW0CZ41</accession>
<name>A0AAW0CZ41_9AGAR</name>
<dbReference type="SUPFAM" id="SSF48264">
    <property type="entry name" value="Cytochrome P450"/>
    <property type="match status" value="1"/>
</dbReference>
<evidence type="ECO:0000256" key="5">
    <source>
        <dbReference type="ARBA" id="ARBA00022723"/>
    </source>
</evidence>
<keyword evidence="5 9" id="KW-0479">Metal-binding</keyword>
<evidence type="ECO:0000256" key="6">
    <source>
        <dbReference type="ARBA" id="ARBA00023002"/>
    </source>
</evidence>
<dbReference type="GO" id="GO:0020037">
    <property type="term" value="F:heme binding"/>
    <property type="evidence" value="ECO:0007669"/>
    <property type="project" value="InterPro"/>
</dbReference>
<evidence type="ECO:0008006" key="13">
    <source>
        <dbReference type="Google" id="ProtNLM"/>
    </source>
</evidence>
<keyword evidence="4 9" id="KW-0349">Heme</keyword>
<sequence>MPPGPALSFFGDNRSCVPAIAPWEAFKNLNRCYGPVVSFFLGSTPVVVLGTAQAAWDLLEKRGDIYSSRPRNIMANEILSGGMRGIGMPYGPRWRKWRTLQQSALNIQASATYRVLQTIESSILLRELLKTNNPESHRSHMMRYAISITFCVAYGRRVEELNDPLVIANQRIEQRELWAGNTPLQWFRYKADRDRAFDTRVYMDALNDVKARLKQGIAQPSMATHAIEKQEEFGLNDLETAYALSAPWSAGVATTISAIEVAILAMLHFPSVMRDAQKELDNVIGNSRLPSFADYDSLPYMQALLKETLRWRPIAPTGVAHSVTEDNVYNGMFIPRGSTVYANIYEIVSDPQLFPDPDKFMPERFLNSSDARLANYTVSFGFGRRICPGLHIAQQSMFIIIARMLWAFDVLPLKDGDGNVTIPSSNDFTKAGLVRRPVNLKYRLAPRQEGVREIINSEAERAEAEAAAWDT</sequence>
<proteinExistence type="inferred from homology"/>
<dbReference type="GO" id="GO:0005506">
    <property type="term" value="F:iron ion binding"/>
    <property type="evidence" value="ECO:0007669"/>
    <property type="project" value="InterPro"/>
</dbReference>
<comment type="pathway">
    <text evidence="2">Secondary metabolite biosynthesis.</text>
</comment>
<evidence type="ECO:0000256" key="8">
    <source>
        <dbReference type="ARBA" id="ARBA00023033"/>
    </source>
</evidence>
<dbReference type="Proteomes" id="UP001383192">
    <property type="component" value="Unassembled WGS sequence"/>
</dbReference>
<dbReference type="AlphaFoldDB" id="A0AAW0CZ41"/>
<dbReference type="InterPro" id="IPR002401">
    <property type="entry name" value="Cyt_P450_E_grp-I"/>
</dbReference>
<dbReference type="PANTHER" id="PTHR46300:SF4">
    <property type="entry name" value="CYTOCHROME P450 98A3"/>
    <property type="match status" value="1"/>
</dbReference>
<evidence type="ECO:0000256" key="1">
    <source>
        <dbReference type="ARBA" id="ARBA00001971"/>
    </source>
</evidence>
<keyword evidence="7 9" id="KW-0408">Iron</keyword>
<keyword evidence="12" id="KW-1185">Reference proteome</keyword>
<keyword evidence="8 10" id="KW-0503">Monooxygenase</keyword>
<reference evidence="11 12" key="1">
    <citation type="submission" date="2024-01" db="EMBL/GenBank/DDBJ databases">
        <title>A draft genome for a cacao thread blight-causing isolate of Paramarasmius palmivorus.</title>
        <authorList>
            <person name="Baruah I.K."/>
            <person name="Bukari Y."/>
            <person name="Amoako-Attah I."/>
            <person name="Meinhardt L.W."/>
            <person name="Bailey B.A."/>
            <person name="Cohen S.P."/>
        </authorList>
    </citation>
    <scope>NUCLEOTIDE SEQUENCE [LARGE SCALE GENOMIC DNA]</scope>
    <source>
        <strain evidence="11 12">GH-12</strain>
    </source>
</reference>
<organism evidence="11 12">
    <name type="scientific">Paramarasmius palmivorus</name>
    <dbReference type="NCBI Taxonomy" id="297713"/>
    <lineage>
        <taxon>Eukaryota</taxon>
        <taxon>Fungi</taxon>
        <taxon>Dikarya</taxon>
        <taxon>Basidiomycota</taxon>
        <taxon>Agaricomycotina</taxon>
        <taxon>Agaricomycetes</taxon>
        <taxon>Agaricomycetidae</taxon>
        <taxon>Agaricales</taxon>
        <taxon>Marasmiineae</taxon>
        <taxon>Marasmiaceae</taxon>
        <taxon>Paramarasmius</taxon>
    </lineage>
</organism>
<dbReference type="PRINTS" id="PR00463">
    <property type="entry name" value="EP450I"/>
</dbReference>
<evidence type="ECO:0000256" key="3">
    <source>
        <dbReference type="ARBA" id="ARBA00010617"/>
    </source>
</evidence>
<keyword evidence="6 10" id="KW-0560">Oxidoreductase</keyword>
<evidence type="ECO:0000256" key="9">
    <source>
        <dbReference type="PIRSR" id="PIRSR602401-1"/>
    </source>
</evidence>
<dbReference type="PRINTS" id="PR00385">
    <property type="entry name" value="P450"/>
</dbReference>
<evidence type="ECO:0000256" key="10">
    <source>
        <dbReference type="RuleBase" id="RU000461"/>
    </source>
</evidence>
<dbReference type="EMBL" id="JAYKXP010000026">
    <property type="protein sequence ID" value="KAK7044096.1"/>
    <property type="molecule type" value="Genomic_DNA"/>
</dbReference>
<feature type="binding site" description="axial binding residue" evidence="9">
    <location>
        <position position="387"/>
    </location>
    <ligand>
        <name>heme</name>
        <dbReference type="ChEBI" id="CHEBI:30413"/>
    </ligand>
    <ligandPart>
        <name>Fe</name>
        <dbReference type="ChEBI" id="CHEBI:18248"/>
    </ligandPart>
</feature>
<evidence type="ECO:0000313" key="11">
    <source>
        <dbReference type="EMBL" id="KAK7044096.1"/>
    </source>
</evidence>
<dbReference type="InterPro" id="IPR017972">
    <property type="entry name" value="Cyt_P450_CS"/>
</dbReference>
<dbReference type="InterPro" id="IPR036396">
    <property type="entry name" value="Cyt_P450_sf"/>
</dbReference>
<dbReference type="InterPro" id="IPR001128">
    <property type="entry name" value="Cyt_P450"/>
</dbReference>
<comment type="cofactor">
    <cofactor evidence="1 9">
        <name>heme</name>
        <dbReference type="ChEBI" id="CHEBI:30413"/>
    </cofactor>
</comment>
<dbReference type="InterPro" id="IPR050364">
    <property type="entry name" value="Cytochrome_P450_fung"/>
</dbReference>
<dbReference type="GO" id="GO:0004497">
    <property type="term" value="F:monooxygenase activity"/>
    <property type="evidence" value="ECO:0007669"/>
    <property type="project" value="UniProtKB-KW"/>
</dbReference>
<dbReference type="GO" id="GO:0016705">
    <property type="term" value="F:oxidoreductase activity, acting on paired donors, with incorporation or reduction of molecular oxygen"/>
    <property type="evidence" value="ECO:0007669"/>
    <property type="project" value="InterPro"/>
</dbReference>
<dbReference type="CDD" id="cd11065">
    <property type="entry name" value="CYP64-like"/>
    <property type="match status" value="1"/>
</dbReference>